<comment type="caution">
    <text evidence="2">The sequence shown here is derived from an EMBL/GenBank/DDBJ whole genome shotgun (WGS) entry which is preliminary data.</text>
</comment>
<dbReference type="RefSeq" id="WP_184366821.1">
    <property type="nucleotide sequence ID" value="NZ_BAAAKM010000169.1"/>
</dbReference>
<dbReference type="AlphaFoldDB" id="A0A840WPC8"/>
<dbReference type="EMBL" id="JACHDO010000001">
    <property type="protein sequence ID" value="MBB5493665.1"/>
    <property type="molecule type" value="Genomic_DNA"/>
</dbReference>
<feature type="region of interest" description="Disordered" evidence="1">
    <location>
        <begin position="133"/>
        <end position="181"/>
    </location>
</feature>
<protein>
    <submittedName>
        <fullName evidence="2">Uncharacterized protein</fullName>
    </submittedName>
</protein>
<evidence type="ECO:0000313" key="2">
    <source>
        <dbReference type="EMBL" id="MBB5493665.1"/>
    </source>
</evidence>
<dbReference type="Proteomes" id="UP000579647">
    <property type="component" value="Unassembled WGS sequence"/>
</dbReference>
<accession>A0A840WPC8</accession>
<proteinExistence type="predicted"/>
<sequence>MEPCSLGSWWILLANIGETKVNSAAGDLVSQCQRESDQALRQYWTEGGAINFCATVGQLGALIARTATQLELLGVAKKYGLVNDSYLEGISHALLARMTDEEAQLDPADITITCHECLDDQGVKGKVLRSATHSAGHGRGCPLLSPMRQGSSKDQMPRLRGAPPRAGLRSAGNRPVRHGVG</sequence>
<reference evidence="2 3" key="1">
    <citation type="submission" date="2020-08" db="EMBL/GenBank/DDBJ databases">
        <title>Sequencing the genomes of 1000 actinobacteria strains.</title>
        <authorList>
            <person name="Klenk H.-P."/>
        </authorList>
    </citation>
    <scope>NUCLEOTIDE SEQUENCE [LARGE SCALE GENOMIC DNA]</scope>
    <source>
        <strain evidence="2 3">DSM 44598</strain>
    </source>
</reference>
<keyword evidence="3" id="KW-1185">Reference proteome</keyword>
<evidence type="ECO:0000313" key="3">
    <source>
        <dbReference type="Proteomes" id="UP000579647"/>
    </source>
</evidence>
<gene>
    <name evidence="2" type="ORF">HNR07_004802</name>
</gene>
<evidence type="ECO:0000256" key="1">
    <source>
        <dbReference type="SAM" id="MobiDB-lite"/>
    </source>
</evidence>
<organism evidence="2 3">
    <name type="scientific">Nocardiopsis metallicus</name>
    <dbReference type="NCBI Taxonomy" id="179819"/>
    <lineage>
        <taxon>Bacteria</taxon>
        <taxon>Bacillati</taxon>
        <taxon>Actinomycetota</taxon>
        <taxon>Actinomycetes</taxon>
        <taxon>Streptosporangiales</taxon>
        <taxon>Nocardiopsidaceae</taxon>
        <taxon>Nocardiopsis</taxon>
    </lineage>
</organism>
<name>A0A840WPC8_9ACTN</name>